<dbReference type="InterPro" id="IPR020056">
    <property type="entry name" value="Rbsml_bL25/Gln-tRNA_synth_N"/>
</dbReference>
<gene>
    <name evidence="5" type="primary">rplY</name>
    <name evidence="5" type="synonym">ctc</name>
    <name evidence="8" type="ordered locus">UWK_02497</name>
</gene>
<keyword evidence="3 5" id="KW-0689">Ribosomal protein</keyword>
<keyword evidence="4 5" id="KW-0687">Ribonucleoprotein</keyword>
<dbReference type="STRING" id="1167006.UWK_02497"/>
<dbReference type="HAMAP" id="MF_01334">
    <property type="entry name" value="Ribosomal_bL25_CTC"/>
    <property type="match status" value="1"/>
</dbReference>
<dbReference type="KEGG" id="dsf:UWK_02497"/>
<evidence type="ECO:0000256" key="2">
    <source>
        <dbReference type="ARBA" id="ARBA00022884"/>
    </source>
</evidence>
<dbReference type="GO" id="GO:0003735">
    <property type="term" value="F:structural constituent of ribosome"/>
    <property type="evidence" value="ECO:0007669"/>
    <property type="project" value="InterPro"/>
</dbReference>
<accession>M1P6G7</accession>
<dbReference type="SUPFAM" id="SSF50715">
    <property type="entry name" value="Ribosomal protein L25-like"/>
    <property type="match status" value="1"/>
</dbReference>
<protein>
    <recommendedName>
        <fullName evidence="5">Large ribosomal subunit protein bL25</fullName>
    </recommendedName>
    <alternativeName>
        <fullName evidence="5">General stress protein CTC</fullName>
    </alternativeName>
</protein>
<dbReference type="Pfam" id="PF01386">
    <property type="entry name" value="Ribosomal_L25p"/>
    <property type="match status" value="1"/>
</dbReference>
<keyword evidence="2 5" id="KW-0694">RNA-binding</keyword>
<evidence type="ECO:0000256" key="4">
    <source>
        <dbReference type="ARBA" id="ARBA00023274"/>
    </source>
</evidence>
<proteinExistence type="inferred from homology"/>
<dbReference type="Gene3D" id="2.40.240.10">
    <property type="entry name" value="Ribosomal Protein L25, Chain P"/>
    <property type="match status" value="1"/>
</dbReference>
<comment type="function">
    <text evidence="5">This is one of the proteins that binds to the 5S RNA in the ribosome where it forms part of the central protuberance.</text>
</comment>
<reference evidence="9" key="1">
    <citation type="journal article" date="2013" name="Stand. Genomic Sci.">
        <title>Complete genome sequence of Desulfocapsa sulfexigens, a marine deltaproteobacterium specialized in disproportionating inorganic sulfur compounds.</title>
        <authorList>
            <person name="Finster K.W."/>
            <person name="Kjeldsen K.U."/>
            <person name="Kube M."/>
            <person name="Reinhardt R."/>
            <person name="Mussmann M."/>
            <person name="Amann R."/>
            <person name="Schreiber L."/>
        </authorList>
    </citation>
    <scope>NUCLEOTIDE SEQUENCE [LARGE SCALE GENOMIC DNA]</scope>
    <source>
        <strain evidence="9">DSM 10523 / SB164P1</strain>
    </source>
</reference>
<dbReference type="CDD" id="cd00495">
    <property type="entry name" value="Ribosomal_L25_TL5_CTC"/>
    <property type="match status" value="1"/>
</dbReference>
<dbReference type="Pfam" id="PF14693">
    <property type="entry name" value="Ribosomal_TL5_C"/>
    <property type="match status" value="1"/>
</dbReference>
<dbReference type="InterPro" id="IPR037121">
    <property type="entry name" value="Ribosomal_bL25_C"/>
</dbReference>
<dbReference type="Gene3D" id="2.170.120.20">
    <property type="entry name" value="Ribosomal protein L25, beta domain"/>
    <property type="match status" value="1"/>
</dbReference>
<evidence type="ECO:0000256" key="1">
    <source>
        <dbReference type="ARBA" id="ARBA00022730"/>
    </source>
</evidence>
<dbReference type="Proteomes" id="UP000011721">
    <property type="component" value="Chromosome"/>
</dbReference>
<dbReference type="RefSeq" id="WP_015404719.1">
    <property type="nucleotide sequence ID" value="NC_020304.1"/>
</dbReference>
<dbReference type="InterPro" id="IPR001021">
    <property type="entry name" value="Ribosomal_bL25_long"/>
</dbReference>
<dbReference type="NCBIfam" id="TIGR00731">
    <property type="entry name" value="bL25_bact_ctc"/>
    <property type="match status" value="1"/>
</dbReference>
<dbReference type="InterPro" id="IPR011035">
    <property type="entry name" value="Ribosomal_bL25/Gln-tRNA_synth"/>
</dbReference>
<sequence>MLQVEMSASKRDDFGKCAMRRLRKSGNTPAVLYGNNKEASALQFETTSFLKGLFKISRKNAVVNLTVNGSDTRHAMVRDLQTDPVNDSLIHVDFLEIDLAVPRRFTVPITFVGKAKGLEFGGDLVVHSSSVQVTGLPLDIPDTINVGMTNLGIGESIKFSDIEIPENLKMVTKASTVCVEIVATAKSAEAAAAAAKKPAKGKAAKK</sequence>
<dbReference type="GO" id="GO:0008097">
    <property type="term" value="F:5S rRNA binding"/>
    <property type="evidence" value="ECO:0007669"/>
    <property type="project" value="InterPro"/>
</dbReference>
<feature type="domain" description="Large ribosomal subunit protein bL25 beta" evidence="7">
    <location>
        <begin position="105"/>
        <end position="184"/>
    </location>
</feature>
<dbReference type="PANTHER" id="PTHR33284:SF1">
    <property type="entry name" value="RIBOSOMAL PROTEIN L25_GLN-TRNA SYNTHETASE, ANTI-CODON-BINDING DOMAIN-CONTAINING PROTEIN"/>
    <property type="match status" value="1"/>
</dbReference>
<comment type="subunit">
    <text evidence="5">Part of the 50S ribosomal subunit; part of the 5S rRNA/L5/L18/L25 subcomplex. Contacts the 5S rRNA. Binds to the 5S rRNA independently of L5 and L18.</text>
</comment>
<dbReference type="GO" id="GO:0006412">
    <property type="term" value="P:translation"/>
    <property type="evidence" value="ECO:0007669"/>
    <property type="project" value="UniProtKB-UniRule"/>
</dbReference>
<evidence type="ECO:0000259" key="7">
    <source>
        <dbReference type="Pfam" id="PF14693"/>
    </source>
</evidence>
<organism evidence="8 9">
    <name type="scientific">Desulfocapsa sulfexigens (strain DSM 10523 / SB164P1)</name>
    <dbReference type="NCBI Taxonomy" id="1167006"/>
    <lineage>
        <taxon>Bacteria</taxon>
        <taxon>Pseudomonadati</taxon>
        <taxon>Thermodesulfobacteriota</taxon>
        <taxon>Desulfobulbia</taxon>
        <taxon>Desulfobulbales</taxon>
        <taxon>Desulfocapsaceae</taxon>
        <taxon>Desulfocapsa</taxon>
    </lineage>
</organism>
<keyword evidence="1 5" id="KW-0699">rRNA-binding</keyword>
<evidence type="ECO:0000313" key="8">
    <source>
        <dbReference type="EMBL" id="AGF79033.1"/>
    </source>
</evidence>
<dbReference type="InterPro" id="IPR020930">
    <property type="entry name" value="Ribosomal_uL5_bac-type"/>
</dbReference>
<dbReference type="eggNOG" id="COG1825">
    <property type="taxonomic scope" value="Bacteria"/>
</dbReference>
<dbReference type="InterPro" id="IPR020057">
    <property type="entry name" value="Ribosomal_bL25_b-dom"/>
</dbReference>
<dbReference type="AlphaFoldDB" id="M1P6G7"/>
<dbReference type="EMBL" id="CP003985">
    <property type="protein sequence ID" value="AGF79033.1"/>
    <property type="molecule type" value="Genomic_DNA"/>
</dbReference>
<evidence type="ECO:0000256" key="5">
    <source>
        <dbReference type="HAMAP-Rule" id="MF_01334"/>
    </source>
</evidence>
<dbReference type="OrthoDB" id="9786489at2"/>
<feature type="domain" description="Large ribosomal subunit protein bL25 L25" evidence="6">
    <location>
        <begin position="7"/>
        <end position="94"/>
    </location>
</feature>
<dbReference type="HOGENOM" id="CLU_075939_2_1_7"/>
<dbReference type="PANTHER" id="PTHR33284">
    <property type="entry name" value="RIBOSOMAL PROTEIN L25/GLN-TRNA SYNTHETASE, ANTI-CODON-BINDING DOMAIN-CONTAINING PROTEIN"/>
    <property type="match status" value="1"/>
</dbReference>
<dbReference type="InterPro" id="IPR029751">
    <property type="entry name" value="Ribosomal_L25_dom"/>
</dbReference>
<evidence type="ECO:0000259" key="6">
    <source>
        <dbReference type="Pfam" id="PF01386"/>
    </source>
</evidence>
<comment type="similarity">
    <text evidence="5">Belongs to the bacterial ribosomal protein bL25 family. CTC subfamily.</text>
</comment>
<dbReference type="GO" id="GO:0022625">
    <property type="term" value="C:cytosolic large ribosomal subunit"/>
    <property type="evidence" value="ECO:0007669"/>
    <property type="project" value="TreeGrafter"/>
</dbReference>
<keyword evidence="9" id="KW-1185">Reference proteome</keyword>
<evidence type="ECO:0000313" key="9">
    <source>
        <dbReference type="Proteomes" id="UP000011721"/>
    </source>
</evidence>
<evidence type="ECO:0000256" key="3">
    <source>
        <dbReference type="ARBA" id="ARBA00022980"/>
    </source>
</evidence>
<name>M1P6G7_DESSD</name>